<dbReference type="InterPro" id="IPR029063">
    <property type="entry name" value="SAM-dependent_MTases_sf"/>
</dbReference>
<sequence length="135" mass="14704">MPSTNMLPNQGFANQVPALAVKAQHLPFADNTFDAVFSIGSFEMIGNERPWALSEMIRVARRGTASMNPCADRFRCRLIGLILNKSGFSSGFSEPLTGIVSYSAVMGYPSRKAIILKKAISGGWITCGITMEKRN</sequence>
<accession>A0A3E0K1X9</accession>
<feature type="domain" description="Methyltransferase type 11" evidence="1">
    <location>
        <begin position="16"/>
        <end position="63"/>
    </location>
</feature>
<gene>
    <name evidence="2" type="ORF">C6P37_12950</name>
</gene>
<evidence type="ECO:0000313" key="2">
    <source>
        <dbReference type="EMBL" id="REJ26966.1"/>
    </source>
</evidence>
<reference evidence="2 3" key="1">
    <citation type="submission" date="2018-03" db="EMBL/GenBank/DDBJ databases">
        <authorList>
            <person name="Keele B.F."/>
        </authorList>
    </citation>
    <scope>NUCLEOTIDE SEQUENCE [LARGE SCALE GENOMIC DNA]</scope>
    <source>
        <strain evidence="2">ZCTH4_d</strain>
    </source>
</reference>
<dbReference type="Pfam" id="PF08241">
    <property type="entry name" value="Methyltransf_11"/>
    <property type="match status" value="1"/>
</dbReference>
<dbReference type="GO" id="GO:0008757">
    <property type="term" value="F:S-adenosylmethionine-dependent methyltransferase activity"/>
    <property type="evidence" value="ECO:0007669"/>
    <property type="project" value="InterPro"/>
</dbReference>
<proteinExistence type="predicted"/>
<dbReference type="SUPFAM" id="SSF53335">
    <property type="entry name" value="S-adenosyl-L-methionine-dependent methyltransferases"/>
    <property type="match status" value="1"/>
</dbReference>
<protein>
    <recommendedName>
        <fullName evidence="1">Methyltransferase type 11 domain-containing protein</fullName>
    </recommendedName>
</protein>
<dbReference type="Proteomes" id="UP000257014">
    <property type="component" value="Unassembled WGS sequence"/>
</dbReference>
<organism evidence="2 3">
    <name type="scientific">Caldibacillus debilis</name>
    <dbReference type="NCBI Taxonomy" id="301148"/>
    <lineage>
        <taxon>Bacteria</taxon>
        <taxon>Bacillati</taxon>
        <taxon>Bacillota</taxon>
        <taxon>Bacilli</taxon>
        <taxon>Bacillales</taxon>
        <taxon>Bacillaceae</taxon>
        <taxon>Caldibacillus</taxon>
    </lineage>
</organism>
<name>A0A3E0K1X9_9BACI</name>
<dbReference type="AlphaFoldDB" id="A0A3E0K1X9"/>
<evidence type="ECO:0000313" key="3">
    <source>
        <dbReference type="Proteomes" id="UP000257014"/>
    </source>
</evidence>
<dbReference type="InterPro" id="IPR013216">
    <property type="entry name" value="Methyltransf_11"/>
</dbReference>
<dbReference type="Gene3D" id="3.40.50.150">
    <property type="entry name" value="Vaccinia Virus protein VP39"/>
    <property type="match status" value="1"/>
</dbReference>
<dbReference type="EMBL" id="QEWE01000023">
    <property type="protein sequence ID" value="REJ26966.1"/>
    <property type="molecule type" value="Genomic_DNA"/>
</dbReference>
<evidence type="ECO:0000259" key="1">
    <source>
        <dbReference type="Pfam" id="PF08241"/>
    </source>
</evidence>
<comment type="caution">
    <text evidence="2">The sequence shown here is derived from an EMBL/GenBank/DDBJ whole genome shotgun (WGS) entry which is preliminary data.</text>
</comment>